<gene>
    <name evidence="2" type="ORF">RJ639_031935</name>
</gene>
<name>A0AA89BMY8_9ASTE</name>
<evidence type="ECO:0000256" key="1">
    <source>
        <dbReference type="SAM" id="MobiDB-lite"/>
    </source>
</evidence>
<comment type="caution">
    <text evidence="2">The sequence shown here is derived from an EMBL/GenBank/DDBJ whole genome shotgun (WGS) entry which is preliminary data.</text>
</comment>
<evidence type="ECO:0000313" key="2">
    <source>
        <dbReference type="EMBL" id="KAK3037441.1"/>
    </source>
</evidence>
<evidence type="ECO:0000313" key="3">
    <source>
        <dbReference type="Proteomes" id="UP001188597"/>
    </source>
</evidence>
<sequence>MVIKDRLGEFHIEIQLRLDDDPRLCMEDGLRWNTAEIVETQRVENGGNFRRKRESFREEQDVRIKIPNIFFEGPDTRSMPKPPDIPCSKDHGGRRDDSELVASRCDVGRRRGMLMFVLVSLGFDLAKLDYSGLGVVWWQAALHGPEKLELILLGIGEDNCRLLELMEFPVCFGLALGYGFGLGSGSKAEESKTAGDSLAQLGK</sequence>
<feature type="region of interest" description="Disordered" evidence="1">
    <location>
        <begin position="75"/>
        <end position="95"/>
    </location>
</feature>
<reference evidence="2" key="1">
    <citation type="submission" date="2022-12" db="EMBL/GenBank/DDBJ databases">
        <title>Draft genome assemblies for two species of Escallonia (Escalloniales).</title>
        <authorList>
            <person name="Chanderbali A."/>
            <person name="Dervinis C."/>
            <person name="Anghel I."/>
            <person name="Soltis D."/>
            <person name="Soltis P."/>
            <person name="Zapata F."/>
        </authorList>
    </citation>
    <scope>NUCLEOTIDE SEQUENCE</scope>
    <source>
        <strain evidence="2">UCBG64.0493</strain>
        <tissue evidence="2">Leaf</tissue>
    </source>
</reference>
<accession>A0AA89BMY8</accession>
<proteinExistence type="predicted"/>
<dbReference type="Proteomes" id="UP001188597">
    <property type="component" value="Unassembled WGS sequence"/>
</dbReference>
<dbReference type="EMBL" id="JAVXUP010000122">
    <property type="protein sequence ID" value="KAK3037441.1"/>
    <property type="molecule type" value="Genomic_DNA"/>
</dbReference>
<keyword evidence="3" id="KW-1185">Reference proteome</keyword>
<dbReference type="AlphaFoldDB" id="A0AA89BMY8"/>
<organism evidence="2 3">
    <name type="scientific">Escallonia herrerae</name>
    <dbReference type="NCBI Taxonomy" id="1293975"/>
    <lineage>
        <taxon>Eukaryota</taxon>
        <taxon>Viridiplantae</taxon>
        <taxon>Streptophyta</taxon>
        <taxon>Embryophyta</taxon>
        <taxon>Tracheophyta</taxon>
        <taxon>Spermatophyta</taxon>
        <taxon>Magnoliopsida</taxon>
        <taxon>eudicotyledons</taxon>
        <taxon>Gunneridae</taxon>
        <taxon>Pentapetalae</taxon>
        <taxon>asterids</taxon>
        <taxon>campanulids</taxon>
        <taxon>Escalloniales</taxon>
        <taxon>Escalloniaceae</taxon>
        <taxon>Escallonia</taxon>
    </lineage>
</organism>
<protein>
    <submittedName>
        <fullName evidence="2">Uncharacterized protein</fullName>
    </submittedName>
</protein>